<dbReference type="SMART" id="SM01297">
    <property type="entry name" value="KAP"/>
    <property type="match status" value="1"/>
</dbReference>
<dbReference type="AlphaFoldDB" id="A0AAJ7SE47"/>
<name>A0AAJ7SE47_9ACAR</name>
<dbReference type="KEGG" id="goe:100904654"/>
<dbReference type="SUPFAM" id="SSF48371">
    <property type="entry name" value="ARM repeat"/>
    <property type="match status" value="1"/>
</dbReference>
<dbReference type="InterPro" id="IPR016024">
    <property type="entry name" value="ARM-type_fold"/>
</dbReference>
<dbReference type="GO" id="GO:0016939">
    <property type="term" value="C:kinesin II complex"/>
    <property type="evidence" value="ECO:0007669"/>
    <property type="project" value="TreeGrafter"/>
</dbReference>
<reference evidence="2" key="1">
    <citation type="submission" date="2025-08" db="UniProtKB">
        <authorList>
            <consortium name="RefSeq"/>
        </authorList>
    </citation>
    <scope>IDENTIFICATION</scope>
</reference>
<dbReference type="GO" id="GO:0019894">
    <property type="term" value="F:kinesin binding"/>
    <property type="evidence" value="ECO:0007669"/>
    <property type="project" value="InterPro"/>
</dbReference>
<keyword evidence="1" id="KW-1185">Reference proteome</keyword>
<sequence>MATDVNVQRRITNVQLDVHPVERALIISYELDCVISDQDDVASDTAFLQRKVRIKNLAADSDIVTLAEEICEKNSQLVSKAQNLREVEQLLNYLRKRREKSGISNLREEEVQRISMVQLDKYIEDLYEDESKVQASSMILFLAQNTENLEVLTKHEVLLGALTRTLREEGHRNYSLASNILNFFQCLSRFVTFAGVISDHKVGSLTMELLQGEMHKTQQVLDELEESQLSNDIEAFENLTKSYTAVLRKQDTMLTAAFSLLLNMTSDPKNEMRIVNKGIVPLLTSCLDRKSRPLLLVVLTFLVKLSAYKENIEDIAQTAALDKICQIIPSEETEIATMTLKLIHNLSFNADTRCRLVSCGVLPKLVSHLAATNRPSMRSQVLKILILIAEDSRFLSHFAYTDAAHVVLGLILETEGPCSSELTLIAQSLASSLSCAQIICERNGLKFLIKRALKYSDVGLLRVVRNISMHDGPSKQLFLEHVEKIADRLEQQNRLSTPTNNEVATECMRILANLDQVEFLQVLNNVTKSGILIWMNDQLQAVSSQLERCTTEEEFVLDLLLVCATFAENDPEIALDFIGKELHGHLLSILNACQENDTMVVHVLWVFYCILRHKSSREAALAKTPVAGYFLDLLNDANKGVQLMCDAALDLLAEHGQDWASQVRLAKFGHFNAQWMDMVEHAEASFKATREAPDTTNLYEGMNLTLDES</sequence>
<protein>
    <submittedName>
        <fullName evidence="2">Kinesin-associated protein 3</fullName>
    </submittedName>
</protein>
<dbReference type="GO" id="GO:0035869">
    <property type="term" value="C:ciliary transition zone"/>
    <property type="evidence" value="ECO:0007669"/>
    <property type="project" value="TreeGrafter"/>
</dbReference>
<dbReference type="Pfam" id="PF05804">
    <property type="entry name" value="KAP"/>
    <property type="match status" value="1"/>
</dbReference>
<accession>A0AAJ7SE47</accession>
<dbReference type="GO" id="GO:0005930">
    <property type="term" value="C:axoneme"/>
    <property type="evidence" value="ECO:0007669"/>
    <property type="project" value="TreeGrafter"/>
</dbReference>
<dbReference type="InterPro" id="IPR008658">
    <property type="entry name" value="KAP3"/>
</dbReference>
<dbReference type="PANTHER" id="PTHR15605:SF2">
    <property type="entry name" value="KINESIN-ASSOCIATED PROTEIN 3"/>
    <property type="match status" value="1"/>
</dbReference>
<dbReference type="CTD" id="32071"/>
<dbReference type="Proteomes" id="UP000694867">
    <property type="component" value="Unplaced"/>
</dbReference>
<dbReference type="GO" id="GO:0007018">
    <property type="term" value="P:microtubule-based movement"/>
    <property type="evidence" value="ECO:0007669"/>
    <property type="project" value="TreeGrafter"/>
</dbReference>
<gene>
    <name evidence="2" type="primary">LOC100904654</name>
</gene>
<dbReference type="GO" id="GO:0044782">
    <property type="term" value="P:cilium organization"/>
    <property type="evidence" value="ECO:0007669"/>
    <property type="project" value="TreeGrafter"/>
</dbReference>
<evidence type="ECO:0000313" key="1">
    <source>
        <dbReference type="Proteomes" id="UP000694867"/>
    </source>
</evidence>
<proteinExistence type="predicted"/>
<dbReference type="GeneID" id="100904654"/>
<dbReference type="InterPro" id="IPR011989">
    <property type="entry name" value="ARM-like"/>
</dbReference>
<organism evidence="1 2">
    <name type="scientific">Galendromus occidentalis</name>
    <name type="common">western predatory mite</name>
    <dbReference type="NCBI Taxonomy" id="34638"/>
    <lineage>
        <taxon>Eukaryota</taxon>
        <taxon>Metazoa</taxon>
        <taxon>Ecdysozoa</taxon>
        <taxon>Arthropoda</taxon>
        <taxon>Chelicerata</taxon>
        <taxon>Arachnida</taxon>
        <taxon>Acari</taxon>
        <taxon>Parasitiformes</taxon>
        <taxon>Mesostigmata</taxon>
        <taxon>Gamasina</taxon>
        <taxon>Phytoseioidea</taxon>
        <taxon>Phytoseiidae</taxon>
        <taxon>Typhlodrominae</taxon>
        <taxon>Galendromus</taxon>
    </lineage>
</organism>
<dbReference type="RefSeq" id="XP_028966834.1">
    <property type="nucleotide sequence ID" value="XM_029111001.1"/>
</dbReference>
<dbReference type="Gene3D" id="1.25.10.10">
    <property type="entry name" value="Leucine-rich Repeat Variant"/>
    <property type="match status" value="2"/>
</dbReference>
<dbReference type="PANTHER" id="PTHR15605">
    <property type="entry name" value="KINESIN-ASSOCIATED PROTEINS"/>
    <property type="match status" value="1"/>
</dbReference>
<evidence type="ECO:0000313" key="2">
    <source>
        <dbReference type="RefSeq" id="XP_028966834.1"/>
    </source>
</evidence>